<accession>A0A1D1XG96</accession>
<feature type="non-terminal residue" evidence="11">
    <location>
        <position position="1"/>
    </location>
</feature>
<dbReference type="PROSITE" id="PS51184">
    <property type="entry name" value="JMJC"/>
    <property type="match status" value="1"/>
</dbReference>
<keyword evidence="11" id="KW-0808">Transferase</keyword>
<evidence type="ECO:0000256" key="6">
    <source>
        <dbReference type="ARBA" id="ARBA00023002"/>
    </source>
</evidence>
<dbReference type="Pfam" id="PF24472">
    <property type="entry name" value="ARM_KDM8_N"/>
    <property type="match status" value="1"/>
</dbReference>
<keyword evidence="4" id="KW-0479">Metal-binding</keyword>
<dbReference type="PANTHER" id="PTHR12461:SF105">
    <property type="entry name" value="HYPOXIA-INDUCIBLE FACTOR 1-ALPHA INHIBITOR"/>
    <property type="match status" value="1"/>
</dbReference>
<keyword evidence="8" id="KW-0539">Nucleus</keyword>
<dbReference type="FunFam" id="2.60.120.650:FF:000029">
    <property type="entry name" value="lysine-specific demethylase JMJ30"/>
    <property type="match status" value="1"/>
</dbReference>
<evidence type="ECO:0000256" key="9">
    <source>
        <dbReference type="SAM" id="MobiDB-lite"/>
    </source>
</evidence>
<dbReference type="InterPro" id="IPR056520">
    <property type="entry name" value="ARM_KDM8_N"/>
</dbReference>
<comment type="subcellular location">
    <subcellularLocation>
        <location evidence="2">Nucleus</location>
    </subcellularLocation>
</comment>
<dbReference type="InterPro" id="IPR003347">
    <property type="entry name" value="JmjC_dom"/>
</dbReference>
<proteinExistence type="inferred from homology"/>
<evidence type="ECO:0000256" key="7">
    <source>
        <dbReference type="ARBA" id="ARBA00023004"/>
    </source>
</evidence>
<sequence>SSCKLRFRPVISFPARQSRPHAGASGQMGEDPPEPPGGVRLAPPPLASERLAGLLRRITEEGGFAYVSSAEKAAGGDLAAAEAAREMAWEQLHSGPWHSVVPAWRDAYAMSCLHVSAFHAGAGELREALRVLDMGLIMGGMLLRDDLDEAVGVIVRSSMGKERSGGRVPEEGLLLGSGVNREGWDQSEVFRVLPYGSLSSKRVEKQAPLSIERFLCDYFLQGIPVILHGCIDHWPARTRWKDAEYLKEIAGDRTVPVEVGKNYLCAEWRQELITFSKFLERIQSTECCTEDITYLAQHPLFDQIQELRSDIMVPDYCFTGGGELQSINAWFGPCGTVTPLHHDPHHNLLAQVVGRKYIRLYAASISGELYPYTETMLKNSSQVDLDDLDVKKFPKVQDLEFVDCILDEGEMLYIPPKWWHYVRSLSPSFSVSFWWSECDKPSS</sequence>
<dbReference type="AlphaFoldDB" id="A0A1D1XG96"/>
<protein>
    <submittedName>
        <fullName evidence="11">Lysine-specific demethylase 8</fullName>
    </submittedName>
</protein>
<dbReference type="Pfam" id="PF13621">
    <property type="entry name" value="Cupin_8"/>
    <property type="match status" value="1"/>
</dbReference>
<gene>
    <name evidence="11" type="primary">JMJD5_3</name>
    <name evidence="11" type="ORF">g.43020</name>
</gene>
<dbReference type="GO" id="GO:0008168">
    <property type="term" value="F:methyltransferase activity"/>
    <property type="evidence" value="ECO:0007669"/>
    <property type="project" value="UniProtKB-KW"/>
</dbReference>
<dbReference type="GO" id="GO:0005634">
    <property type="term" value="C:nucleus"/>
    <property type="evidence" value="ECO:0007669"/>
    <property type="project" value="UniProtKB-SubCell"/>
</dbReference>
<dbReference type="InterPro" id="IPR041667">
    <property type="entry name" value="Cupin_8"/>
</dbReference>
<evidence type="ECO:0000256" key="1">
    <source>
        <dbReference type="ARBA" id="ARBA00001954"/>
    </source>
</evidence>
<dbReference type="GO" id="GO:0032259">
    <property type="term" value="P:methylation"/>
    <property type="evidence" value="ECO:0007669"/>
    <property type="project" value="UniProtKB-KW"/>
</dbReference>
<keyword evidence="5" id="KW-0223">Dioxygenase</keyword>
<keyword evidence="7" id="KW-0408">Iron</keyword>
<evidence type="ECO:0000256" key="2">
    <source>
        <dbReference type="ARBA" id="ARBA00004123"/>
    </source>
</evidence>
<feature type="domain" description="JmjC" evidence="10">
    <location>
        <begin position="287"/>
        <end position="443"/>
    </location>
</feature>
<evidence type="ECO:0000256" key="4">
    <source>
        <dbReference type="ARBA" id="ARBA00022723"/>
    </source>
</evidence>
<organism evidence="11">
    <name type="scientific">Anthurium amnicola</name>
    <dbReference type="NCBI Taxonomy" id="1678845"/>
    <lineage>
        <taxon>Eukaryota</taxon>
        <taxon>Viridiplantae</taxon>
        <taxon>Streptophyta</taxon>
        <taxon>Embryophyta</taxon>
        <taxon>Tracheophyta</taxon>
        <taxon>Spermatophyta</taxon>
        <taxon>Magnoliopsida</taxon>
        <taxon>Liliopsida</taxon>
        <taxon>Araceae</taxon>
        <taxon>Pothoideae</taxon>
        <taxon>Potheae</taxon>
        <taxon>Anthurium</taxon>
    </lineage>
</organism>
<evidence type="ECO:0000256" key="5">
    <source>
        <dbReference type="ARBA" id="ARBA00022964"/>
    </source>
</evidence>
<dbReference type="EMBL" id="GDJX01026504">
    <property type="protein sequence ID" value="JAT41432.1"/>
    <property type="molecule type" value="Transcribed_RNA"/>
</dbReference>
<reference evidence="11" key="1">
    <citation type="submission" date="2015-07" db="EMBL/GenBank/DDBJ databases">
        <title>Transcriptome Assembly of Anthurium amnicola.</title>
        <authorList>
            <person name="Suzuki J."/>
        </authorList>
    </citation>
    <scope>NUCLEOTIDE SEQUENCE</scope>
</reference>
<dbReference type="GO" id="GO:0051213">
    <property type="term" value="F:dioxygenase activity"/>
    <property type="evidence" value="ECO:0007669"/>
    <property type="project" value="UniProtKB-KW"/>
</dbReference>
<dbReference type="PANTHER" id="PTHR12461">
    <property type="entry name" value="HYPOXIA-INDUCIBLE FACTOR 1 ALPHA INHIBITOR-RELATED"/>
    <property type="match status" value="1"/>
</dbReference>
<keyword evidence="11" id="KW-0489">Methyltransferase</keyword>
<evidence type="ECO:0000256" key="8">
    <source>
        <dbReference type="ARBA" id="ARBA00023242"/>
    </source>
</evidence>
<comment type="cofactor">
    <cofactor evidence="1">
        <name>Fe(2+)</name>
        <dbReference type="ChEBI" id="CHEBI:29033"/>
    </cofactor>
</comment>
<evidence type="ECO:0000256" key="3">
    <source>
        <dbReference type="ARBA" id="ARBA00006801"/>
    </source>
</evidence>
<dbReference type="Gene3D" id="2.60.120.650">
    <property type="entry name" value="Cupin"/>
    <property type="match status" value="1"/>
</dbReference>
<evidence type="ECO:0000259" key="10">
    <source>
        <dbReference type="PROSITE" id="PS51184"/>
    </source>
</evidence>
<dbReference type="SMART" id="SM00558">
    <property type="entry name" value="JmjC"/>
    <property type="match status" value="1"/>
</dbReference>
<dbReference type="SUPFAM" id="SSF51197">
    <property type="entry name" value="Clavaminate synthase-like"/>
    <property type="match status" value="1"/>
</dbReference>
<comment type="similarity">
    <text evidence="3">Belongs to the JARID1 histone demethylase family.</text>
</comment>
<keyword evidence="6" id="KW-0560">Oxidoreductase</keyword>
<name>A0A1D1XG96_9ARAE</name>
<evidence type="ECO:0000313" key="11">
    <source>
        <dbReference type="EMBL" id="JAT41432.1"/>
    </source>
</evidence>
<feature type="region of interest" description="Disordered" evidence="9">
    <location>
        <begin position="14"/>
        <end position="43"/>
    </location>
</feature>
<dbReference type="GO" id="GO:0046872">
    <property type="term" value="F:metal ion binding"/>
    <property type="evidence" value="ECO:0007669"/>
    <property type="project" value="UniProtKB-KW"/>
</dbReference>